<keyword evidence="2" id="KW-1185">Reference proteome</keyword>
<gene>
    <name evidence="1" type="ORF">SMTD_LOCUS19086</name>
</gene>
<reference evidence="1 2" key="1">
    <citation type="submission" date="2018-11" db="EMBL/GenBank/DDBJ databases">
        <authorList>
            <consortium name="Pathogen Informatics"/>
        </authorList>
    </citation>
    <scope>NUCLEOTIDE SEQUENCE [LARGE SCALE GENOMIC DNA]</scope>
    <source>
        <strain>Denwood</strain>
        <strain evidence="2">Zambia</strain>
    </source>
</reference>
<dbReference type="STRING" id="31246.A0A183PXK0"/>
<dbReference type="Proteomes" id="UP000269396">
    <property type="component" value="Unassembled WGS sequence"/>
</dbReference>
<sequence>MATCTQPLPEKSYSLPSRVGGVGYKIERMESKYPALKPGNIPNGLSKLQNRVHSSHCTINNDINNSTNHYIHSQQSQHHQQLNSHVVHQLNSTTSLQPRSSSDCPSSKLVFISIMMIIIKSLICYILMRIMNGNCWNPFMDQYYAHVFIVLLFNN</sequence>
<dbReference type="EMBL" id="UZAL01041632">
    <property type="protein sequence ID" value="VDP78822.1"/>
    <property type="molecule type" value="Genomic_DNA"/>
</dbReference>
<evidence type="ECO:0000313" key="1">
    <source>
        <dbReference type="EMBL" id="VDP78822.1"/>
    </source>
</evidence>
<dbReference type="AlphaFoldDB" id="A0A183PXK0"/>
<name>A0A183PXK0_9TREM</name>
<proteinExistence type="predicted"/>
<evidence type="ECO:0000313" key="2">
    <source>
        <dbReference type="Proteomes" id="UP000269396"/>
    </source>
</evidence>
<organism evidence="1 2">
    <name type="scientific">Schistosoma mattheei</name>
    <dbReference type="NCBI Taxonomy" id="31246"/>
    <lineage>
        <taxon>Eukaryota</taxon>
        <taxon>Metazoa</taxon>
        <taxon>Spiralia</taxon>
        <taxon>Lophotrochozoa</taxon>
        <taxon>Platyhelminthes</taxon>
        <taxon>Trematoda</taxon>
        <taxon>Digenea</taxon>
        <taxon>Strigeidida</taxon>
        <taxon>Schistosomatoidea</taxon>
        <taxon>Schistosomatidae</taxon>
        <taxon>Schistosoma</taxon>
    </lineage>
</organism>
<protein>
    <submittedName>
        <fullName evidence="1">Uncharacterized protein</fullName>
    </submittedName>
</protein>
<accession>A0A183PXK0</accession>